<feature type="signal peptide" evidence="3">
    <location>
        <begin position="1"/>
        <end position="19"/>
    </location>
</feature>
<keyword evidence="3" id="KW-0732">Signal</keyword>
<evidence type="ECO:0000256" key="3">
    <source>
        <dbReference type="SAM" id="SignalP"/>
    </source>
</evidence>
<evidence type="ECO:0000313" key="4">
    <source>
        <dbReference type="EnsemblMetazoa" id="Aqu2.1.28330_001"/>
    </source>
</evidence>
<dbReference type="EnsemblMetazoa" id="Aqu2.1.28330_001">
    <property type="protein sequence ID" value="Aqu2.1.28330_001"/>
    <property type="gene ID" value="Aqu2.1.28330"/>
</dbReference>
<dbReference type="Proteomes" id="UP000007879">
    <property type="component" value="Unassembled WGS sequence"/>
</dbReference>
<feature type="chain" id="PRO_5010853843" description="Fibronectin type-III domain-containing protein" evidence="3">
    <location>
        <begin position="20"/>
        <end position="468"/>
    </location>
</feature>
<evidence type="ECO:0008006" key="6">
    <source>
        <dbReference type="Google" id="ProtNLM"/>
    </source>
</evidence>
<keyword evidence="2" id="KW-0812">Transmembrane</keyword>
<feature type="transmembrane region" description="Helical" evidence="2">
    <location>
        <begin position="253"/>
        <end position="278"/>
    </location>
</feature>
<dbReference type="AlphaFoldDB" id="A0A1X7UK29"/>
<dbReference type="InParanoid" id="A0A1X7UK29"/>
<keyword evidence="2" id="KW-1133">Transmembrane helix</keyword>
<feature type="region of interest" description="Disordered" evidence="1">
    <location>
        <begin position="309"/>
        <end position="468"/>
    </location>
</feature>
<gene>
    <name evidence="4" type="primary">109582985</name>
</gene>
<keyword evidence="5" id="KW-1185">Reference proteome</keyword>
<sequence>MLSLKHLLLCCSIFCCINGQIANPYRIEVINVTMRSGNKANVALKIINTNPSFQSEPIWLRLTISNQTFSEDFLNVTTLGTSITSFTKVITNLEQDQQYTVTLSAIQRDSGRPLEPRRITNTFMTTNLQSISINDNPQNCQMTISCHFALSSSATVCNVNIENMASNTSDIEGFLISRDGEEEQIASRVLSGMEYFSLARDELYEAEGYGMRNEVRLDSLETSTEFELTGNIVMDRCRDDGTPSDEDNLFLKVGVPIIVIVIVGMILLIIVMLVVILIARKKRVGKEKCPSKKLSLDNSNKKELILNIEKREGSDEREGESNSPQPQYVEVLPKDSESPTGAVSPSPTPNPHRKEEKDKKRKEDDENDDDAYENVEDYLTPVPLHSTNEKREESNGIVKGNGKKEEEGDQNMYVNVGASNGKRRGNVKPVAQNIQRAPAEDSSSRDDEEEYMEMIANPSHETNESLYQ</sequence>
<organism evidence="4">
    <name type="scientific">Amphimedon queenslandica</name>
    <name type="common">Sponge</name>
    <dbReference type="NCBI Taxonomy" id="400682"/>
    <lineage>
        <taxon>Eukaryota</taxon>
        <taxon>Metazoa</taxon>
        <taxon>Porifera</taxon>
        <taxon>Demospongiae</taxon>
        <taxon>Heteroscleromorpha</taxon>
        <taxon>Haplosclerida</taxon>
        <taxon>Niphatidae</taxon>
        <taxon>Amphimedon</taxon>
    </lineage>
</organism>
<evidence type="ECO:0000313" key="5">
    <source>
        <dbReference type="Proteomes" id="UP000007879"/>
    </source>
</evidence>
<reference evidence="4" key="2">
    <citation type="submission" date="2017-05" db="UniProtKB">
        <authorList>
            <consortium name="EnsemblMetazoa"/>
        </authorList>
    </citation>
    <scope>IDENTIFICATION</scope>
</reference>
<name>A0A1X7UK29_AMPQE</name>
<evidence type="ECO:0000256" key="1">
    <source>
        <dbReference type="SAM" id="MobiDB-lite"/>
    </source>
</evidence>
<protein>
    <recommendedName>
        <fullName evidence="6">Fibronectin type-III domain-containing protein</fullName>
    </recommendedName>
</protein>
<dbReference type="KEGG" id="aqu:109582985"/>
<feature type="compositionally biased region" description="Basic and acidic residues" evidence="1">
    <location>
        <begin position="352"/>
        <end position="364"/>
    </location>
</feature>
<evidence type="ECO:0000256" key="2">
    <source>
        <dbReference type="SAM" id="Phobius"/>
    </source>
</evidence>
<feature type="compositionally biased region" description="Acidic residues" evidence="1">
    <location>
        <begin position="365"/>
        <end position="376"/>
    </location>
</feature>
<feature type="compositionally biased region" description="Basic and acidic residues" evidence="1">
    <location>
        <begin position="309"/>
        <end position="320"/>
    </location>
</feature>
<reference evidence="5" key="1">
    <citation type="journal article" date="2010" name="Nature">
        <title>The Amphimedon queenslandica genome and the evolution of animal complexity.</title>
        <authorList>
            <person name="Srivastava M."/>
            <person name="Simakov O."/>
            <person name="Chapman J."/>
            <person name="Fahey B."/>
            <person name="Gauthier M.E."/>
            <person name="Mitros T."/>
            <person name="Richards G.S."/>
            <person name="Conaco C."/>
            <person name="Dacre M."/>
            <person name="Hellsten U."/>
            <person name="Larroux C."/>
            <person name="Putnam N.H."/>
            <person name="Stanke M."/>
            <person name="Adamska M."/>
            <person name="Darling A."/>
            <person name="Degnan S.M."/>
            <person name="Oakley T.H."/>
            <person name="Plachetzki D.C."/>
            <person name="Zhai Y."/>
            <person name="Adamski M."/>
            <person name="Calcino A."/>
            <person name="Cummins S.F."/>
            <person name="Goodstein D.M."/>
            <person name="Harris C."/>
            <person name="Jackson D.J."/>
            <person name="Leys S.P."/>
            <person name="Shu S."/>
            <person name="Woodcroft B.J."/>
            <person name="Vervoort M."/>
            <person name="Kosik K.S."/>
            <person name="Manning G."/>
            <person name="Degnan B.M."/>
            <person name="Rokhsar D.S."/>
        </authorList>
    </citation>
    <scope>NUCLEOTIDE SEQUENCE [LARGE SCALE GENOMIC DNA]</scope>
</reference>
<keyword evidence="2" id="KW-0472">Membrane</keyword>
<dbReference type="EnsemblMetazoa" id="XM_019998101.1">
    <property type="protein sequence ID" value="XP_019853660.1"/>
    <property type="gene ID" value="LOC109582985"/>
</dbReference>
<proteinExistence type="predicted"/>
<accession>A0A1X7UK29</accession>